<evidence type="ECO:0000313" key="4">
    <source>
        <dbReference type="Proteomes" id="UP000248889"/>
    </source>
</evidence>
<sequence>MFRLPDASRSRAVLIGAAQYAPDSGLESVPAVAHNVEDLRNVLVRGQPGAFAAEHVTVVTDPKDNKELGFPLIAAARAATDVLLVYYSGHGLIGAQSAELFLAMAETDQKYPSVTACSLALIKEAFSDSPARIRVLILDCCFSGRALVGGLAGGPSPIGEQLKTTGAYTLVSSPPNEPSHFEEGKRHTAFTGELLRALRDGFPGAGPDGVTLGALYQHLRDRLREQGKPEPQQSGTNNAADLILSRPRTRRSGVAGRSSGALLPVTDRERLQARGEAGRLVGRNGQAHRAANELGEVVTEMIDLFGADDRDTLAVKIEYAQWMGQSGRPGDALALSAATIGEMSRILGADDRATLVGRAQLAHWTGEVGRPSEARSLAERVVADLGRVFGPEDRETLLGRGQVAHWTGVAGDVAGAAAQTEGLVPDLARVLGGDDRDTLVGRINHAQWTGKAGEVRRAARLFRNLVPDLHWTLGAEDLHTLLGRSRLGQWTGIGGAPKRARLLFEAVVPDLSRVAGRDARETLLARSQHAHWAAESGDVGVAVGLIRDLLDDLAWTLGDQDEVTLVNRVRLAHWTALDGDVRTGVRLYAETLPELRRLLGSDHPEVRSNEALLAEWRRRADRRHTEEIFFGASRPQGRSRLRRPGRRG</sequence>
<dbReference type="InterPro" id="IPR011990">
    <property type="entry name" value="TPR-like_helical_dom_sf"/>
</dbReference>
<comment type="caution">
    <text evidence="3">The sequence shown here is derived from an EMBL/GenBank/DDBJ whole genome shotgun (WGS) entry which is preliminary data.</text>
</comment>
<dbReference type="EMBL" id="QKYN01000117">
    <property type="protein sequence ID" value="RAG82340.1"/>
    <property type="molecule type" value="Genomic_DNA"/>
</dbReference>
<name>A0A2X0K4X1_9ACTN</name>
<feature type="domain" description="Peptidase C14 caspase" evidence="2">
    <location>
        <begin position="10"/>
        <end position="237"/>
    </location>
</feature>
<dbReference type="AlphaFoldDB" id="A0A2X0K4X1"/>
<dbReference type="SUPFAM" id="SSF52129">
    <property type="entry name" value="Caspase-like"/>
    <property type="match status" value="1"/>
</dbReference>
<dbReference type="Pfam" id="PF00656">
    <property type="entry name" value="Peptidase_C14"/>
    <property type="match status" value="1"/>
</dbReference>
<keyword evidence="4" id="KW-1185">Reference proteome</keyword>
<proteinExistence type="predicted"/>
<evidence type="ECO:0000256" key="1">
    <source>
        <dbReference type="SAM" id="MobiDB-lite"/>
    </source>
</evidence>
<dbReference type="InterPro" id="IPR011600">
    <property type="entry name" value="Pept_C14_caspase"/>
</dbReference>
<dbReference type="InterPro" id="IPR029030">
    <property type="entry name" value="Caspase-like_dom_sf"/>
</dbReference>
<organism evidence="3 4">
    <name type="scientific">Streptacidiphilus pinicola</name>
    <dbReference type="NCBI Taxonomy" id="2219663"/>
    <lineage>
        <taxon>Bacteria</taxon>
        <taxon>Bacillati</taxon>
        <taxon>Actinomycetota</taxon>
        <taxon>Actinomycetes</taxon>
        <taxon>Kitasatosporales</taxon>
        <taxon>Streptomycetaceae</taxon>
        <taxon>Streptacidiphilus</taxon>
    </lineage>
</organism>
<reference evidence="3 4" key="1">
    <citation type="submission" date="2018-06" db="EMBL/GenBank/DDBJ databases">
        <title>Streptacidiphilus pinicola sp. nov., isolated from pine grove soil.</title>
        <authorList>
            <person name="Roh S.G."/>
            <person name="Park S."/>
            <person name="Kim M.-K."/>
            <person name="Yun B.-R."/>
            <person name="Park J."/>
            <person name="Kim M.J."/>
            <person name="Kim Y.S."/>
            <person name="Kim S.B."/>
        </authorList>
    </citation>
    <scope>NUCLEOTIDE SEQUENCE [LARGE SCALE GENOMIC DNA]</scope>
    <source>
        <strain evidence="3 4">MMS16-CNU450</strain>
    </source>
</reference>
<dbReference type="NCBIfam" id="NF047832">
    <property type="entry name" value="caspase_w_EACC1"/>
    <property type="match status" value="1"/>
</dbReference>
<accession>A0A2X0K4X1</accession>
<gene>
    <name evidence="3" type="ORF">DN069_28325</name>
</gene>
<dbReference type="PANTHER" id="PTHR46082">
    <property type="entry name" value="ATP/GTP-BINDING PROTEIN-RELATED"/>
    <property type="match status" value="1"/>
</dbReference>
<dbReference type="Gene3D" id="1.25.40.10">
    <property type="entry name" value="Tetratricopeptide repeat domain"/>
    <property type="match status" value="1"/>
</dbReference>
<evidence type="ECO:0000313" key="3">
    <source>
        <dbReference type="EMBL" id="RAG82340.1"/>
    </source>
</evidence>
<dbReference type="RefSeq" id="WP_111505682.1">
    <property type="nucleotide sequence ID" value="NZ_QKYN01000117.1"/>
</dbReference>
<dbReference type="GO" id="GO:0006508">
    <property type="term" value="P:proteolysis"/>
    <property type="evidence" value="ECO:0007669"/>
    <property type="project" value="InterPro"/>
</dbReference>
<dbReference type="PANTHER" id="PTHR46082:SF11">
    <property type="entry name" value="AAA+ ATPASE DOMAIN-CONTAINING PROTEIN-RELATED"/>
    <property type="match status" value="1"/>
</dbReference>
<feature type="region of interest" description="Disordered" evidence="1">
    <location>
        <begin position="225"/>
        <end position="261"/>
    </location>
</feature>
<dbReference type="Gene3D" id="3.40.50.1460">
    <property type="match status" value="1"/>
</dbReference>
<dbReference type="GO" id="GO:0004197">
    <property type="term" value="F:cysteine-type endopeptidase activity"/>
    <property type="evidence" value="ECO:0007669"/>
    <property type="project" value="InterPro"/>
</dbReference>
<dbReference type="Proteomes" id="UP000248889">
    <property type="component" value="Unassembled WGS sequence"/>
</dbReference>
<dbReference type="InterPro" id="IPR053137">
    <property type="entry name" value="NLR-like"/>
</dbReference>
<evidence type="ECO:0000259" key="2">
    <source>
        <dbReference type="Pfam" id="PF00656"/>
    </source>
</evidence>
<protein>
    <recommendedName>
        <fullName evidence="2">Peptidase C14 caspase domain-containing protein</fullName>
    </recommendedName>
</protein>